<feature type="compositionally biased region" description="Basic and acidic residues" evidence="1">
    <location>
        <begin position="1"/>
        <end position="13"/>
    </location>
</feature>
<dbReference type="EMBL" id="SRLO01000411">
    <property type="protein sequence ID" value="TNN57185.1"/>
    <property type="molecule type" value="Genomic_DNA"/>
</dbReference>
<reference evidence="2 3" key="1">
    <citation type="submission" date="2019-03" db="EMBL/GenBank/DDBJ databases">
        <title>First draft genome of Liparis tanakae, snailfish: a comprehensive survey of snailfish specific genes.</title>
        <authorList>
            <person name="Kim W."/>
            <person name="Song I."/>
            <person name="Jeong J.-H."/>
            <person name="Kim D."/>
            <person name="Kim S."/>
            <person name="Ryu S."/>
            <person name="Song J.Y."/>
            <person name="Lee S.K."/>
        </authorList>
    </citation>
    <scope>NUCLEOTIDE SEQUENCE [LARGE SCALE GENOMIC DNA]</scope>
    <source>
        <tissue evidence="2">Muscle</tissue>
    </source>
</reference>
<feature type="region of interest" description="Disordered" evidence="1">
    <location>
        <begin position="1"/>
        <end position="57"/>
    </location>
</feature>
<evidence type="ECO:0000313" key="2">
    <source>
        <dbReference type="EMBL" id="TNN57185.1"/>
    </source>
</evidence>
<feature type="compositionally biased region" description="Polar residues" evidence="1">
    <location>
        <begin position="14"/>
        <end position="26"/>
    </location>
</feature>
<accession>A0A4Z2GVR8</accession>
<evidence type="ECO:0000313" key="3">
    <source>
        <dbReference type="Proteomes" id="UP000314294"/>
    </source>
</evidence>
<organism evidence="2 3">
    <name type="scientific">Liparis tanakae</name>
    <name type="common">Tanaka's snailfish</name>
    <dbReference type="NCBI Taxonomy" id="230148"/>
    <lineage>
        <taxon>Eukaryota</taxon>
        <taxon>Metazoa</taxon>
        <taxon>Chordata</taxon>
        <taxon>Craniata</taxon>
        <taxon>Vertebrata</taxon>
        <taxon>Euteleostomi</taxon>
        <taxon>Actinopterygii</taxon>
        <taxon>Neopterygii</taxon>
        <taxon>Teleostei</taxon>
        <taxon>Neoteleostei</taxon>
        <taxon>Acanthomorphata</taxon>
        <taxon>Eupercaria</taxon>
        <taxon>Perciformes</taxon>
        <taxon>Cottioidei</taxon>
        <taxon>Cottales</taxon>
        <taxon>Liparidae</taxon>
        <taxon>Liparis</taxon>
    </lineage>
</organism>
<dbReference type="OrthoDB" id="8950320at2759"/>
<evidence type="ECO:0000256" key="1">
    <source>
        <dbReference type="SAM" id="MobiDB-lite"/>
    </source>
</evidence>
<dbReference type="AlphaFoldDB" id="A0A4Z2GVR8"/>
<dbReference type="Proteomes" id="UP000314294">
    <property type="component" value="Unassembled WGS sequence"/>
</dbReference>
<feature type="compositionally biased region" description="Low complexity" evidence="1">
    <location>
        <begin position="41"/>
        <end position="52"/>
    </location>
</feature>
<gene>
    <name evidence="2" type="ORF">EYF80_032615</name>
</gene>
<comment type="caution">
    <text evidence="2">The sequence shown here is derived from an EMBL/GenBank/DDBJ whole genome shotgun (WGS) entry which is preliminary data.</text>
</comment>
<sequence length="216" mass="23042">MGRRSVEVTREESSQLTTGVKTSNACKSGLFDWPPPPLRLPPATAAAATQTASTKPEAGRLVAGGRLSDGSEAASLQGRYLPASLTFKGTVCLASADPRSSFSVHAAIDGKASVSAQVAQQPGARELNSNTTSEVGSKTQYYRDLCLQVEERKQLMERERSRDVVDEQKHNDTMQHTVWGRPGSGAPNRHLGTARRSGGLLAAGILPQEQVNKGLF</sequence>
<proteinExistence type="predicted"/>
<protein>
    <submittedName>
        <fullName evidence="2">Uncharacterized protein</fullName>
    </submittedName>
</protein>
<name>A0A4Z2GVR8_9TELE</name>
<keyword evidence="3" id="KW-1185">Reference proteome</keyword>